<evidence type="ECO:0000313" key="1">
    <source>
        <dbReference type="EMBL" id="KAJ1890383.1"/>
    </source>
</evidence>
<gene>
    <name evidence="1" type="ORF">LPJ66_007512</name>
</gene>
<name>A0ACC1IAZ3_9FUNG</name>
<sequence>MSKRDAYEQNISQLLEDVNEQRQQAYRFVRAMEQSILIDSGDNDSGDEYRIPPVKKSVSQPALVLDEDSITRGSCRSVHSTDSPPASFLDDFARDFVENYKPTHPPARILGRLTQHPCQRVKASHRDAESDVEANGGNGAGRGAPAQQIFFLPKDVDSRKFDTARQNYCTPTKSGAHRQADLRRSPALPQSVYTQSNLETLRKPTNRIEIETPQRSDILRTRETPGIFSAHRAVEPQAHPVSQSESGAYKNMSLSSKLDKHSRASEGESADLQPTLDESRMSKIDRAARMQLWDRFGTTDRCRPRKDNKADERILELVRLAEQMTLTPKAGRPEQPQDTAVLGGHIPMLERNPPATPAPCNPPATQAPCNQTSYYMQAGTMCWIPGEWEHWATFVGTSGPLVDGAEMHRRLDWVHDRHIDAWQHGFRDEFLESGKLRRTYQTLGIELHAYPDGNIKRVASAEHRGQPCTATTLFFNNGDWQCTVEPHSDLYYFYCDERVWHYQNGPCCEYRYPDGRTERVDADGTSTVVHPSGEINVQLGM</sequence>
<dbReference type="EMBL" id="JANBPG010001352">
    <property type="protein sequence ID" value="KAJ1890383.1"/>
    <property type="molecule type" value="Genomic_DNA"/>
</dbReference>
<comment type="caution">
    <text evidence="1">The sequence shown here is derived from an EMBL/GenBank/DDBJ whole genome shotgun (WGS) entry which is preliminary data.</text>
</comment>
<dbReference type="Proteomes" id="UP001150581">
    <property type="component" value="Unassembled WGS sequence"/>
</dbReference>
<proteinExistence type="predicted"/>
<reference evidence="1" key="1">
    <citation type="submission" date="2022-07" db="EMBL/GenBank/DDBJ databases">
        <title>Phylogenomic reconstructions and comparative analyses of Kickxellomycotina fungi.</title>
        <authorList>
            <person name="Reynolds N.K."/>
            <person name="Stajich J.E."/>
            <person name="Barry K."/>
            <person name="Grigoriev I.V."/>
            <person name="Crous P."/>
            <person name="Smith M.E."/>
        </authorList>
    </citation>
    <scope>NUCLEOTIDE SEQUENCE</scope>
    <source>
        <strain evidence="1">Benny 63K</strain>
    </source>
</reference>
<accession>A0ACC1IAZ3</accession>
<protein>
    <submittedName>
        <fullName evidence="1">Uncharacterized protein</fullName>
    </submittedName>
</protein>
<evidence type="ECO:0000313" key="2">
    <source>
        <dbReference type="Proteomes" id="UP001150581"/>
    </source>
</evidence>
<keyword evidence="2" id="KW-1185">Reference proteome</keyword>
<organism evidence="1 2">
    <name type="scientific">Kickxella alabastrina</name>
    <dbReference type="NCBI Taxonomy" id="61397"/>
    <lineage>
        <taxon>Eukaryota</taxon>
        <taxon>Fungi</taxon>
        <taxon>Fungi incertae sedis</taxon>
        <taxon>Zoopagomycota</taxon>
        <taxon>Kickxellomycotina</taxon>
        <taxon>Kickxellomycetes</taxon>
        <taxon>Kickxellales</taxon>
        <taxon>Kickxellaceae</taxon>
        <taxon>Kickxella</taxon>
    </lineage>
</organism>